<keyword evidence="10" id="KW-1185">Reference proteome</keyword>
<dbReference type="InterPro" id="IPR036398">
    <property type="entry name" value="CA_dom_sf"/>
</dbReference>
<dbReference type="InterPro" id="IPR023561">
    <property type="entry name" value="Carbonic_anhydrase_a-class"/>
</dbReference>
<dbReference type="Proteomes" id="UP000031563">
    <property type="component" value="Unassembled WGS sequence"/>
</dbReference>
<evidence type="ECO:0000259" key="8">
    <source>
        <dbReference type="PROSITE" id="PS51144"/>
    </source>
</evidence>
<dbReference type="RefSeq" id="WP_039230375.1">
    <property type="nucleotide sequence ID" value="NZ_JWIQ02000007.1"/>
</dbReference>
<reference evidence="9" key="1">
    <citation type="submission" date="2015-02" db="EMBL/GenBank/DDBJ databases">
        <title>Genome Assembly of Bacillaceae bacterium MTCC 8252.</title>
        <authorList>
            <person name="Verma A."/>
            <person name="Khatri I."/>
            <person name="Mual P."/>
            <person name="Subramanian S."/>
            <person name="Krishnamurthi S."/>
        </authorList>
    </citation>
    <scope>NUCLEOTIDE SEQUENCE [LARGE SCALE GENOMIC DNA]</scope>
    <source>
        <strain evidence="9">MTCC 8252</strain>
    </source>
</reference>
<evidence type="ECO:0000313" key="10">
    <source>
        <dbReference type="Proteomes" id="UP000031563"/>
    </source>
</evidence>
<sequence>MKKFAYPFLAISLGLSLGACSEQVTETDTLEQEQTAEANQVKTAAWSYEGGTGPENWGELDTSYSACTNGQEQSPINVEFSKIPAGNTTANTAIHYQATPFSLANNGHTIQANTTAKDNTLVIDGKKYELAQFHFHTPSEHQFNGQHYDMELHLVHKDAEEHLAVLGVMIQEGEKNEALSALWEALPSEKTHEDISIESPVPLQALLPKDQTSFQYNGSLTTPPCTEEVEWIVFEEPIQMSKEQIQDFQRIFPENHRPVQPLNKRDVLQAE</sequence>
<evidence type="ECO:0000256" key="3">
    <source>
        <dbReference type="ARBA" id="ARBA00022723"/>
    </source>
</evidence>
<dbReference type="SUPFAM" id="SSF51069">
    <property type="entry name" value="Carbonic anhydrase"/>
    <property type="match status" value="1"/>
</dbReference>
<feature type="domain" description="Alpha-carbonic anhydrase" evidence="8">
    <location>
        <begin position="44"/>
        <end position="271"/>
    </location>
</feature>
<keyword evidence="7" id="KW-0732">Signal</keyword>
<keyword evidence="4" id="KW-0862">Zinc</keyword>
<keyword evidence="3" id="KW-0479">Metal-binding</keyword>
<comment type="caution">
    <text evidence="9">The sequence shown here is derived from an EMBL/GenBank/DDBJ whole genome shotgun (WGS) entry which is preliminary data.</text>
</comment>
<evidence type="ECO:0000256" key="2">
    <source>
        <dbReference type="ARBA" id="ARBA00012925"/>
    </source>
</evidence>
<dbReference type="STRING" id="1221996.QY95_02065"/>
<dbReference type="EC" id="4.2.1.1" evidence="2"/>
<dbReference type="Gene3D" id="3.10.200.10">
    <property type="entry name" value="Alpha carbonic anhydrase"/>
    <property type="match status" value="1"/>
</dbReference>
<comment type="catalytic activity">
    <reaction evidence="6">
        <text>hydrogencarbonate + H(+) = CO2 + H2O</text>
        <dbReference type="Rhea" id="RHEA:10748"/>
        <dbReference type="ChEBI" id="CHEBI:15377"/>
        <dbReference type="ChEBI" id="CHEBI:15378"/>
        <dbReference type="ChEBI" id="CHEBI:16526"/>
        <dbReference type="ChEBI" id="CHEBI:17544"/>
        <dbReference type="EC" id="4.2.1.1"/>
    </reaction>
</comment>
<keyword evidence="5" id="KW-0456">Lyase</keyword>
<feature type="signal peptide" evidence="7">
    <location>
        <begin position="1"/>
        <end position="21"/>
    </location>
</feature>
<dbReference type="CDD" id="cd03124">
    <property type="entry name" value="alpha_CA_prokaryotic_like"/>
    <property type="match status" value="1"/>
</dbReference>
<dbReference type="GO" id="GO:0004089">
    <property type="term" value="F:carbonate dehydratase activity"/>
    <property type="evidence" value="ECO:0007669"/>
    <property type="project" value="UniProtKB-EC"/>
</dbReference>
<evidence type="ECO:0000313" key="9">
    <source>
        <dbReference type="EMBL" id="KKB39848.1"/>
    </source>
</evidence>
<dbReference type="GO" id="GO:0008270">
    <property type="term" value="F:zinc ion binding"/>
    <property type="evidence" value="ECO:0007669"/>
    <property type="project" value="InterPro"/>
</dbReference>
<dbReference type="SMART" id="SM01057">
    <property type="entry name" value="Carb_anhydrase"/>
    <property type="match status" value="1"/>
</dbReference>
<feature type="chain" id="PRO_5038924046" description="carbonic anhydrase" evidence="7">
    <location>
        <begin position="22"/>
        <end position="271"/>
    </location>
</feature>
<dbReference type="Pfam" id="PF00194">
    <property type="entry name" value="Carb_anhydrase"/>
    <property type="match status" value="1"/>
</dbReference>
<accession>A0A0F5I300</accession>
<evidence type="ECO:0000256" key="7">
    <source>
        <dbReference type="SAM" id="SignalP"/>
    </source>
</evidence>
<proteinExistence type="inferred from homology"/>
<protein>
    <recommendedName>
        <fullName evidence="2">carbonic anhydrase</fullName>
        <ecNumber evidence="2">4.2.1.1</ecNumber>
    </recommendedName>
</protein>
<comment type="similarity">
    <text evidence="1">Belongs to the alpha-carbonic anhydrase family.</text>
</comment>
<accession>A0A0F5HYB5</accession>
<gene>
    <name evidence="9" type="ORF">QY95_02065</name>
</gene>
<dbReference type="EMBL" id="JWIR02000037">
    <property type="protein sequence ID" value="KKB39848.1"/>
    <property type="molecule type" value="Genomic_DNA"/>
</dbReference>
<evidence type="ECO:0000256" key="5">
    <source>
        <dbReference type="ARBA" id="ARBA00023239"/>
    </source>
</evidence>
<evidence type="ECO:0000256" key="1">
    <source>
        <dbReference type="ARBA" id="ARBA00010718"/>
    </source>
</evidence>
<dbReference type="InterPro" id="IPR001148">
    <property type="entry name" value="CA_dom"/>
</dbReference>
<dbReference type="OrthoDB" id="5327615at2"/>
<dbReference type="AlphaFoldDB" id="A0A0F5HYB5"/>
<dbReference type="PROSITE" id="PS51257">
    <property type="entry name" value="PROKAR_LIPOPROTEIN"/>
    <property type="match status" value="1"/>
</dbReference>
<dbReference type="InterPro" id="IPR041891">
    <property type="entry name" value="Alpha_CA_prokaryot-like"/>
</dbReference>
<organism evidence="9 10">
    <name type="scientific">Bacillus thermotolerans</name>
    <name type="common">Quasibacillus thermotolerans</name>
    <dbReference type="NCBI Taxonomy" id="1221996"/>
    <lineage>
        <taxon>Bacteria</taxon>
        <taxon>Bacillati</taxon>
        <taxon>Bacillota</taxon>
        <taxon>Bacilli</taxon>
        <taxon>Bacillales</taxon>
        <taxon>Bacillaceae</taxon>
        <taxon>Bacillus</taxon>
    </lineage>
</organism>
<evidence type="ECO:0000256" key="4">
    <source>
        <dbReference type="ARBA" id="ARBA00022833"/>
    </source>
</evidence>
<dbReference type="PANTHER" id="PTHR18952:SF265">
    <property type="entry name" value="CARBONIC ANHYDRASE"/>
    <property type="match status" value="1"/>
</dbReference>
<dbReference type="PANTHER" id="PTHR18952">
    <property type="entry name" value="CARBONIC ANHYDRASE"/>
    <property type="match status" value="1"/>
</dbReference>
<dbReference type="PROSITE" id="PS51144">
    <property type="entry name" value="ALPHA_CA_2"/>
    <property type="match status" value="1"/>
</dbReference>
<evidence type="ECO:0000256" key="6">
    <source>
        <dbReference type="ARBA" id="ARBA00048348"/>
    </source>
</evidence>
<name>A0A0F5HYB5_BACTR</name>